<keyword evidence="1" id="KW-0472">Membrane</keyword>
<dbReference type="Gene3D" id="1.10.3730.20">
    <property type="match status" value="1"/>
</dbReference>
<feature type="transmembrane region" description="Helical" evidence="1">
    <location>
        <begin position="268"/>
        <end position="285"/>
    </location>
</feature>
<dbReference type="Pfam" id="PF00892">
    <property type="entry name" value="EamA"/>
    <property type="match status" value="2"/>
</dbReference>
<feature type="transmembrane region" description="Helical" evidence="1">
    <location>
        <begin position="211"/>
        <end position="230"/>
    </location>
</feature>
<comment type="caution">
    <text evidence="3">The sequence shown here is derived from an EMBL/GenBank/DDBJ whole genome shotgun (WGS) entry which is preliminary data.</text>
</comment>
<dbReference type="PANTHER" id="PTHR22911:SF103">
    <property type="entry name" value="BLR2811 PROTEIN"/>
    <property type="match status" value="1"/>
</dbReference>
<dbReference type="eggNOG" id="COG0697">
    <property type="taxonomic scope" value="Bacteria"/>
</dbReference>
<gene>
    <name evidence="3" type="ORF">Salmuc_04258</name>
</gene>
<feature type="transmembrane region" description="Helical" evidence="1">
    <location>
        <begin position="50"/>
        <end position="69"/>
    </location>
</feature>
<dbReference type="STRING" id="1123237.Salmuc_04258"/>
<sequence length="303" mass="32317">MSVAPREDKTALGLAFMALAVTGFTCIDSSAKWLIGAGLPALQVVWCRYAGHFLIALLVLAPAEGAGVFRSANPWKQFFRSAFLMGSTMLNFIALSYLPITVTTTIMFAGPIVVTLLAIPVLGERVGIHRIVAVLVGFGGVLVVMQPWGAEFHPAMLLSLGALTCAASYFIMTRLLAGRESNATSQLWGAAVPTVALAPFVLPNWVMPDGWGVIVMMVMIGVFGSTAHIVATTAHRLADASILAPVVYLQIFTAALAGILVFGEWPTAWTLLGGLIIIAAGLYIWHRERRQGTPPNPHPPVSR</sequence>
<feature type="transmembrane region" description="Helical" evidence="1">
    <location>
        <begin position="155"/>
        <end position="175"/>
    </location>
</feature>
<feature type="transmembrane region" description="Helical" evidence="1">
    <location>
        <begin position="130"/>
        <end position="149"/>
    </location>
</feature>
<feature type="domain" description="EamA" evidence="2">
    <location>
        <begin position="155"/>
        <end position="280"/>
    </location>
</feature>
<feature type="domain" description="EamA" evidence="2">
    <location>
        <begin position="13"/>
        <end position="145"/>
    </location>
</feature>
<keyword evidence="1" id="KW-1133">Transmembrane helix</keyword>
<feature type="transmembrane region" description="Helical" evidence="1">
    <location>
        <begin position="187"/>
        <end position="205"/>
    </location>
</feature>
<dbReference type="InterPro" id="IPR037185">
    <property type="entry name" value="EmrE-like"/>
</dbReference>
<dbReference type="GO" id="GO:0016020">
    <property type="term" value="C:membrane"/>
    <property type="evidence" value="ECO:0007669"/>
    <property type="project" value="InterPro"/>
</dbReference>
<dbReference type="AlphaFoldDB" id="S9QBA8"/>
<name>S9QBA8_9RHOB</name>
<organism evidence="3 4">
    <name type="scientific">Salipiger mucosus DSM 16094</name>
    <dbReference type="NCBI Taxonomy" id="1123237"/>
    <lineage>
        <taxon>Bacteria</taxon>
        <taxon>Pseudomonadati</taxon>
        <taxon>Pseudomonadota</taxon>
        <taxon>Alphaproteobacteria</taxon>
        <taxon>Rhodobacterales</taxon>
        <taxon>Roseobacteraceae</taxon>
        <taxon>Salipiger</taxon>
    </lineage>
</organism>
<evidence type="ECO:0000313" key="4">
    <source>
        <dbReference type="Proteomes" id="UP000015347"/>
    </source>
</evidence>
<feature type="transmembrane region" description="Helical" evidence="1">
    <location>
        <begin position="81"/>
        <end position="100"/>
    </location>
</feature>
<evidence type="ECO:0000259" key="2">
    <source>
        <dbReference type="Pfam" id="PF00892"/>
    </source>
</evidence>
<keyword evidence="1" id="KW-0812">Transmembrane</keyword>
<dbReference type="InterPro" id="IPR000620">
    <property type="entry name" value="EamA_dom"/>
</dbReference>
<keyword evidence="4" id="KW-1185">Reference proteome</keyword>
<evidence type="ECO:0000313" key="3">
    <source>
        <dbReference type="EMBL" id="EPX78676.1"/>
    </source>
</evidence>
<feature type="transmembrane region" description="Helical" evidence="1">
    <location>
        <begin position="242"/>
        <end position="262"/>
    </location>
</feature>
<dbReference type="EMBL" id="APVH01000038">
    <property type="protein sequence ID" value="EPX78676.1"/>
    <property type="molecule type" value="Genomic_DNA"/>
</dbReference>
<accession>S9QBA8</accession>
<protein>
    <recommendedName>
        <fullName evidence="2">EamA domain-containing protein</fullName>
    </recommendedName>
</protein>
<dbReference type="RefSeq" id="WP_020040406.1">
    <property type="nucleotide sequence ID" value="NZ_KE557279.1"/>
</dbReference>
<feature type="transmembrane region" description="Helical" evidence="1">
    <location>
        <begin position="106"/>
        <end position="123"/>
    </location>
</feature>
<dbReference type="SUPFAM" id="SSF103481">
    <property type="entry name" value="Multidrug resistance efflux transporter EmrE"/>
    <property type="match status" value="2"/>
</dbReference>
<dbReference type="HOGENOM" id="CLU_032828_2_2_5"/>
<dbReference type="OrthoDB" id="9815809at2"/>
<evidence type="ECO:0000256" key="1">
    <source>
        <dbReference type="SAM" id="Phobius"/>
    </source>
</evidence>
<dbReference type="PANTHER" id="PTHR22911">
    <property type="entry name" value="ACYL-MALONYL CONDENSING ENZYME-RELATED"/>
    <property type="match status" value="1"/>
</dbReference>
<proteinExistence type="predicted"/>
<dbReference type="Proteomes" id="UP000015347">
    <property type="component" value="Unassembled WGS sequence"/>
</dbReference>
<reference evidence="4" key="1">
    <citation type="journal article" date="2014" name="Stand. Genomic Sci.">
        <title>Genome sequence of the exopolysaccharide-producing Salipiger mucosus type strain (DSM 16094(T)), a moderately halophilic member of the Roseobacter clade.</title>
        <authorList>
            <person name="Riedel T."/>
            <person name="Spring S."/>
            <person name="Fiebig A."/>
            <person name="Petersen J."/>
            <person name="Kyrpides N.C."/>
            <person name="Goker M."/>
            <person name="Klenk H.P."/>
        </authorList>
    </citation>
    <scope>NUCLEOTIDE SEQUENCE [LARGE SCALE GENOMIC DNA]</scope>
    <source>
        <strain evidence="4">DSM 16094</strain>
    </source>
</reference>